<comment type="caution">
    <text evidence="10">The sequence shown here is derived from an EMBL/GenBank/DDBJ whole genome shotgun (WGS) entry which is preliminary data.</text>
</comment>
<evidence type="ECO:0000256" key="5">
    <source>
        <dbReference type="ARBA" id="ARBA00022989"/>
    </source>
</evidence>
<keyword evidence="4 7" id="KW-0812">Transmembrane</keyword>
<dbReference type="InterPro" id="IPR000515">
    <property type="entry name" value="MetI-like"/>
</dbReference>
<evidence type="ECO:0000313" key="11">
    <source>
        <dbReference type="Proteomes" id="UP001501521"/>
    </source>
</evidence>
<dbReference type="SUPFAM" id="SSF161098">
    <property type="entry name" value="MetI-like"/>
    <property type="match status" value="1"/>
</dbReference>
<dbReference type="Pfam" id="PF00528">
    <property type="entry name" value="BPD_transp_1"/>
    <property type="match status" value="1"/>
</dbReference>
<sequence length="295" mass="32049">MSTTAALFDAPGPRTRRRHLIYAVVGALIIFGIAGWVLVTLWDAGQITLNRWAPVFTAEAWVQYFLPGIRQTVVAAAISMALAFVFGLMFAMGRMSELAPLRWVSAVVVEFFRAVPVLIMMLFVFYLLTYNTDITGPSLSFTAVVVGLTAYNGAVIAEVVRNGVASLPAGQREAGLSIGLTSSQTRRMILVPQALTAMMPTLVSQLVVVLKDTALGYIILYPELLNRVRQMGNRFGNLTVTFVVGALLFIALNLVVTSFAQQLEKRLKRRGKTAGPITEAEPADRVLSTQEGAVP</sequence>
<evidence type="ECO:0000256" key="7">
    <source>
        <dbReference type="RuleBase" id="RU363032"/>
    </source>
</evidence>
<gene>
    <name evidence="10" type="ORF">GCM10025789_16840</name>
</gene>
<dbReference type="PANTHER" id="PTHR30614">
    <property type="entry name" value="MEMBRANE COMPONENT OF AMINO ACID ABC TRANSPORTER"/>
    <property type="match status" value="1"/>
</dbReference>
<evidence type="ECO:0000256" key="6">
    <source>
        <dbReference type="ARBA" id="ARBA00023136"/>
    </source>
</evidence>
<dbReference type="InterPro" id="IPR010065">
    <property type="entry name" value="AA_ABC_transptr_permease_3TM"/>
</dbReference>
<evidence type="ECO:0000313" key="10">
    <source>
        <dbReference type="EMBL" id="GAA4899296.1"/>
    </source>
</evidence>
<feature type="transmembrane region" description="Helical" evidence="7">
    <location>
        <begin position="73"/>
        <end position="91"/>
    </location>
</feature>
<reference evidence="11" key="1">
    <citation type="journal article" date="2019" name="Int. J. Syst. Evol. Microbiol.">
        <title>The Global Catalogue of Microorganisms (GCM) 10K type strain sequencing project: providing services to taxonomists for standard genome sequencing and annotation.</title>
        <authorList>
            <consortium name="The Broad Institute Genomics Platform"/>
            <consortium name="The Broad Institute Genome Sequencing Center for Infectious Disease"/>
            <person name="Wu L."/>
            <person name="Ma J."/>
        </authorList>
    </citation>
    <scope>NUCLEOTIDE SEQUENCE [LARGE SCALE GENOMIC DNA]</scope>
    <source>
        <strain evidence="11">JCM 19125</strain>
    </source>
</reference>
<comment type="subcellular location">
    <subcellularLocation>
        <location evidence="1 7">Cell membrane</location>
        <topology evidence="1 7">Multi-pass membrane protein</topology>
    </subcellularLocation>
</comment>
<dbReference type="EMBL" id="BAABLV010000026">
    <property type="protein sequence ID" value="GAA4899296.1"/>
    <property type="molecule type" value="Genomic_DNA"/>
</dbReference>
<organism evidence="10 11">
    <name type="scientific">Tessaracoccus lubricantis</name>
    <dbReference type="NCBI Taxonomy" id="545543"/>
    <lineage>
        <taxon>Bacteria</taxon>
        <taxon>Bacillati</taxon>
        <taxon>Actinomycetota</taxon>
        <taxon>Actinomycetes</taxon>
        <taxon>Propionibacteriales</taxon>
        <taxon>Propionibacteriaceae</taxon>
        <taxon>Tessaracoccus</taxon>
    </lineage>
</organism>
<dbReference type="PROSITE" id="PS50928">
    <property type="entry name" value="ABC_TM1"/>
    <property type="match status" value="1"/>
</dbReference>
<dbReference type="InterPro" id="IPR035906">
    <property type="entry name" value="MetI-like_sf"/>
</dbReference>
<dbReference type="Gene3D" id="1.10.3720.10">
    <property type="entry name" value="MetI-like"/>
    <property type="match status" value="1"/>
</dbReference>
<keyword evidence="11" id="KW-1185">Reference proteome</keyword>
<keyword evidence="5 7" id="KW-1133">Transmembrane helix</keyword>
<dbReference type="PANTHER" id="PTHR30614:SF21">
    <property type="entry name" value="AMINO ACID ABC TRANSPORTER PERMEASE"/>
    <property type="match status" value="1"/>
</dbReference>
<feature type="transmembrane region" description="Helical" evidence="7">
    <location>
        <begin position="139"/>
        <end position="160"/>
    </location>
</feature>
<evidence type="ECO:0000256" key="1">
    <source>
        <dbReference type="ARBA" id="ARBA00004651"/>
    </source>
</evidence>
<evidence type="ECO:0000259" key="9">
    <source>
        <dbReference type="PROSITE" id="PS50928"/>
    </source>
</evidence>
<evidence type="ECO:0000256" key="4">
    <source>
        <dbReference type="ARBA" id="ARBA00022692"/>
    </source>
</evidence>
<accession>A0ABP9FDR9</accession>
<evidence type="ECO:0000256" key="2">
    <source>
        <dbReference type="ARBA" id="ARBA00022448"/>
    </source>
</evidence>
<dbReference type="CDD" id="cd06261">
    <property type="entry name" value="TM_PBP2"/>
    <property type="match status" value="1"/>
</dbReference>
<feature type="region of interest" description="Disordered" evidence="8">
    <location>
        <begin position="270"/>
        <end position="295"/>
    </location>
</feature>
<keyword evidence="2 7" id="KW-0813">Transport</keyword>
<evidence type="ECO:0000256" key="8">
    <source>
        <dbReference type="SAM" id="MobiDB-lite"/>
    </source>
</evidence>
<dbReference type="RefSeq" id="WP_345581818.1">
    <property type="nucleotide sequence ID" value="NZ_BAABLV010000026.1"/>
</dbReference>
<feature type="transmembrane region" description="Helical" evidence="7">
    <location>
        <begin position="240"/>
        <end position="260"/>
    </location>
</feature>
<dbReference type="NCBIfam" id="TIGR01726">
    <property type="entry name" value="HEQRo_perm_3TM"/>
    <property type="match status" value="1"/>
</dbReference>
<dbReference type="InterPro" id="IPR043429">
    <property type="entry name" value="ArtM/GltK/GlnP/TcyL/YhdX-like"/>
</dbReference>
<name>A0ABP9FDR9_9ACTN</name>
<protein>
    <submittedName>
        <fullName evidence="10">Amino acid ABC transporter permease</fullName>
    </submittedName>
</protein>
<dbReference type="Proteomes" id="UP001501521">
    <property type="component" value="Unassembled WGS sequence"/>
</dbReference>
<comment type="similarity">
    <text evidence="7">Belongs to the binding-protein-dependent transport system permease family.</text>
</comment>
<feature type="transmembrane region" description="Helical" evidence="7">
    <location>
        <begin position="20"/>
        <end position="42"/>
    </location>
</feature>
<proteinExistence type="inferred from homology"/>
<feature type="transmembrane region" description="Helical" evidence="7">
    <location>
        <begin position="103"/>
        <end position="127"/>
    </location>
</feature>
<feature type="transmembrane region" description="Helical" evidence="7">
    <location>
        <begin position="194"/>
        <end position="220"/>
    </location>
</feature>
<feature type="domain" description="ABC transmembrane type-1" evidence="9">
    <location>
        <begin position="69"/>
        <end position="256"/>
    </location>
</feature>
<evidence type="ECO:0000256" key="3">
    <source>
        <dbReference type="ARBA" id="ARBA00022475"/>
    </source>
</evidence>
<keyword evidence="6 7" id="KW-0472">Membrane</keyword>
<keyword evidence="3" id="KW-1003">Cell membrane</keyword>